<dbReference type="Proteomes" id="UP000294309">
    <property type="component" value="Chromosome"/>
</dbReference>
<evidence type="ECO:0000313" key="3">
    <source>
        <dbReference type="Proteomes" id="UP000294309"/>
    </source>
</evidence>
<feature type="domain" description="J" evidence="1">
    <location>
        <begin position="263"/>
        <end position="324"/>
    </location>
</feature>
<dbReference type="Gene3D" id="1.10.287.110">
    <property type="entry name" value="DnaJ domain"/>
    <property type="match status" value="1"/>
</dbReference>
<dbReference type="InterPro" id="IPR001623">
    <property type="entry name" value="DnaJ_domain"/>
</dbReference>
<dbReference type="EMBL" id="CP038013">
    <property type="protein sequence ID" value="QBQ07410.1"/>
    <property type="molecule type" value="Genomic_DNA"/>
</dbReference>
<evidence type="ECO:0000313" key="2">
    <source>
        <dbReference type="EMBL" id="QBQ07410.1"/>
    </source>
</evidence>
<proteinExistence type="predicted"/>
<keyword evidence="3" id="KW-1185">Reference proteome</keyword>
<dbReference type="PROSITE" id="PS50076">
    <property type="entry name" value="DNAJ_2"/>
    <property type="match status" value="1"/>
</dbReference>
<dbReference type="CDD" id="cd06257">
    <property type="entry name" value="DnaJ"/>
    <property type="match status" value="1"/>
</dbReference>
<dbReference type="RefSeq" id="WP_208338088.1">
    <property type="nucleotide sequence ID" value="NZ_CP038013.1"/>
</dbReference>
<reference evidence="2 3" key="1">
    <citation type="submission" date="2019-03" db="EMBL/GenBank/DDBJ databases">
        <title>Complete genome sequence of Spiroplasma gladiatoris TG-1 (DSM 22552).</title>
        <authorList>
            <person name="Lin Y.-C."/>
            <person name="Chou L."/>
            <person name="Kuo C.-H."/>
        </authorList>
    </citation>
    <scope>NUCLEOTIDE SEQUENCE [LARGE SCALE GENOMIC DNA]</scope>
    <source>
        <strain evidence="2 3">TG-1</strain>
    </source>
</reference>
<gene>
    <name evidence="2" type="ORF">SGLAD_v1c02110</name>
</gene>
<dbReference type="SMART" id="SM00271">
    <property type="entry name" value="DnaJ"/>
    <property type="match status" value="1"/>
</dbReference>
<accession>A0A4P7AIS3</accession>
<organism evidence="2 3">
    <name type="scientific">Spiroplasma gladiatoris</name>
    <dbReference type="NCBI Taxonomy" id="2143"/>
    <lineage>
        <taxon>Bacteria</taxon>
        <taxon>Bacillati</taxon>
        <taxon>Mycoplasmatota</taxon>
        <taxon>Mollicutes</taxon>
        <taxon>Entomoplasmatales</taxon>
        <taxon>Spiroplasmataceae</taxon>
        <taxon>Spiroplasma</taxon>
    </lineage>
</organism>
<dbReference type="KEGG" id="sgq:SGLAD_v1c02110"/>
<evidence type="ECO:0000259" key="1">
    <source>
        <dbReference type="PROSITE" id="PS50076"/>
    </source>
</evidence>
<dbReference type="Pfam" id="PF00226">
    <property type="entry name" value="DnaJ"/>
    <property type="match status" value="1"/>
</dbReference>
<dbReference type="InterPro" id="IPR036869">
    <property type="entry name" value="J_dom_sf"/>
</dbReference>
<protein>
    <recommendedName>
        <fullName evidence="1">J domain-containing protein</fullName>
    </recommendedName>
</protein>
<name>A0A4P7AIS3_9MOLU</name>
<sequence length="324" mass="38911">MGWKKEFKKFQKEFNKKNSFYNNSIEESSFIDWVRASQDVYYWTVENLLVMIENFNNKIKDNLKNIIWPDKYSENYFWDFTNFGFSEEFSSYPCTSYFKSTYEYLFKKIGSYGATLVISACTKYCYYTTIRFWKVFNSTFSNKNINDKNIARIFDVMQRTSLDAIEGIIEKAILLTEGIDIVPYKHHLLVEEIIDIGDDFTYHWSKMLDQVVDLTLEAYMFQKDMNQESSSFSQEFFKNQQESDFDDFFEKTKTMVFNDEVNDAFNYFGISKLDSPQEFKKIYRKLAKQFHPDVNPDPYAAQEMKKINMFKTIVEQYYEKYEIV</sequence>
<dbReference type="PRINTS" id="PR00625">
    <property type="entry name" value="JDOMAIN"/>
</dbReference>
<dbReference type="AlphaFoldDB" id="A0A4P7AIS3"/>
<dbReference type="SUPFAM" id="SSF46565">
    <property type="entry name" value="Chaperone J-domain"/>
    <property type="match status" value="1"/>
</dbReference>